<evidence type="ECO:0000259" key="4">
    <source>
        <dbReference type="PROSITE" id="PS50887"/>
    </source>
</evidence>
<keyword evidence="3" id="KW-1133">Transmembrane helix</keyword>
<gene>
    <name evidence="5" type="ORF">N4T56_13510</name>
</gene>
<evidence type="ECO:0000256" key="3">
    <source>
        <dbReference type="SAM" id="Phobius"/>
    </source>
</evidence>
<keyword evidence="5" id="KW-0808">Transferase</keyword>
<evidence type="ECO:0000256" key="1">
    <source>
        <dbReference type="ARBA" id="ARBA00012528"/>
    </source>
</evidence>
<keyword evidence="3" id="KW-0472">Membrane</keyword>
<dbReference type="PROSITE" id="PS50887">
    <property type="entry name" value="GGDEF"/>
    <property type="match status" value="1"/>
</dbReference>
<dbReference type="Pfam" id="PF00990">
    <property type="entry name" value="GGDEF"/>
    <property type="match status" value="1"/>
</dbReference>
<dbReference type="CDD" id="cd01949">
    <property type="entry name" value="GGDEF"/>
    <property type="match status" value="1"/>
</dbReference>
<dbReference type="InterPro" id="IPR043128">
    <property type="entry name" value="Rev_trsase/Diguanyl_cyclase"/>
</dbReference>
<dbReference type="SUPFAM" id="SSF48452">
    <property type="entry name" value="TPR-like"/>
    <property type="match status" value="2"/>
</dbReference>
<dbReference type="EC" id="2.7.7.65" evidence="1"/>
<dbReference type="GO" id="GO:0052621">
    <property type="term" value="F:diguanylate cyclase activity"/>
    <property type="evidence" value="ECO:0007669"/>
    <property type="project" value="UniProtKB-EC"/>
</dbReference>
<keyword evidence="3" id="KW-0812">Transmembrane</keyword>
<dbReference type="PANTHER" id="PTHR45138:SF9">
    <property type="entry name" value="DIGUANYLATE CYCLASE DGCM-RELATED"/>
    <property type="match status" value="1"/>
</dbReference>
<comment type="caution">
    <text evidence="5">The sequence shown here is derived from an EMBL/GenBank/DDBJ whole genome shotgun (WGS) entry which is preliminary data.</text>
</comment>
<dbReference type="SMART" id="SM00267">
    <property type="entry name" value="GGDEF"/>
    <property type="match status" value="1"/>
</dbReference>
<dbReference type="RefSeq" id="WP_261733598.1">
    <property type="nucleotide sequence ID" value="NZ_JAODOQ010000001.1"/>
</dbReference>
<protein>
    <recommendedName>
        <fullName evidence="1">diguanylate cyclase</fullName>
        <ecNumber evidence="1">2.7.7.65</ecNumber>
    </recommendedName>
</protein>
<feature type="transmembrane region" description="Helical" evidence="3">
    <location>
        <begin position="394"/>
        <end position="416"/>
    </location>
</feature>
<name>A0ABT2P3S9_9GAMM</name>
<evidence type="ECO:0000256" key="2">
    <source>
        <dbReference type="ARBA" id="ARBA00034247"/>
    </source>
</evidence>
<keyword evidence="6" id="KW-1185">Reference proteome</keyword>
<dbReference type="NCBIfam" id="TIGR00254">
    <property type="entry name" value="GGDEF"/>
    <property type="match status" value="1"/>
</dbReference>
<dbReference type="EMBL" id="JAODOQ010000001">
    <property type="protein sequence ID" value="MCT8987300.1"/>
    <property type="molecule type" value="Genomic_DNA"/>
</dbReference>
<keyword evidence="5" id="KW-0548">Nucleotidyltransferase</keyword>
<dbReference type="Gene3D" id="3.30.70.270">
    <property type="match status" value="1"/>
</dbReference>
<dbReference type="Proteomes" id="UP001431192">
    <property type="component" value="Unassembled WGS sequence"/>
</dbReference>
<dbReference type="Gene3D" id="1.25.40.10">
    <property type="entry name" value="Tetratricopeptide repeat domain"/>
    <property type="match status" value="2"/>
</dbReference>
<proteinExistence type="predicted"/>
<organism evidence="5 6">
    <name type="scientific">Shewanella phaeophyticola</name>
    <dbReference type="NCBI Taxonomy" id="2978345"/>
    <lineage>
        <taxon>Bacteria</taxon>
        <taxon>Pseudomonadati</taxon>
        <taxon>Pseudomonadota</taxon>
        <taxon>Gammaproteobacteria</taxon>
        <taxon>Alteromonadales</taxon>
        <taxon>Shewanellaceae</taxon>
        <taxon>Shewanella</taxon>
    </lineage>
</organism>
<feature type="domain" description="GGDEF" evidence="4">
    <location>
        <begin position="455"/>
        <end position="588"/>
    </location>
</feature>
<evidence type="ECO:0000313" key="6">
    <source>
        <dbReference type="Proteomes" id="UP001431192"/>
    </source>
</evidence>
<sequence length="595" mass="67964">MLQHLSRNTLLMQVFIKVVITVLLILCSTGIVLANEMDDELDIVENFMHTDTQSAIAKLNSMLARQDKLSMLQKSRLYMLLSVKHIYLAEYAAADEALDIALTLNPSEDIITRIYLYRVTTSIGLKDYKRAFTLLETNLSRIDNYQDNSIKIATYNRLLNVYLELDAYDEMLRISQLALNLNQGENPKNQCYSMLYYAVANLRTKQFDLASNLFTDTKQYCSEHGFPLIAVMSTKGQAIVAYENSLYDKAESLLLNALANYKKFKFEVEINEVHSYLGMTYFYLNRFEEAEQHANKVNDKPIAPNNLLVKKRANETLSLVAGKRGQFDKAYQYQVVANALSLQILNEQKVKENAYQMARFDSVEKNRENNSLMQDHELLMKQKDLFIKDKSSSIMFSTLLVGVSVGLLLLLISAWLQRNQFMKQAQRDGLTGIYNRRTGQELAENEFIQTQAVSEPFSVLLMDLDLFKNINDQFGHATGDWALKKFTSVIEPLLRPNDVFTRMGGEEFAIFMPKQDLKSAAHFAERLRAEVEAINTRFSGHDFTITVSCGISCADKHDLSLDPLIHRADLALYCAKHNGRNCVVCYNESMKHPQS</sequence>
<dbReference type="SUPFAM" id="SSF55073">
    <property type="entry name" value="Nucleotide cyclase"/>
    <property type="match status" value="1"/>
</dbReference>
<dbReference type="InterPro" id="IPR000160">
    <property type="entry name" value="GGDEF_dom"/>
</dbReference>
<evidence type="ECO:0000313" key="5">
    <source>
        <dbReference type="EMBL" id="MCT8987300.1"/>
    </source>
</evidence>
<dbReference type="PANTHER" id="PTHR45138">
    <property type="entry name" value="REGULATORY COMPONENTS OF SENSORY TRANSDUCTION SYSTEM"/>
    <property type="match status" value="1"/>
</dbReference>
<reference evidence="5" key="1">
    <citation type="submission" date="2022-09" db="EMBL/GenBank/DDBJ databases">
        <title>Shewanella sp. KJ10-1 sp.nov, isolated from marine algae.</title>
        <authorList>
            <person name="Butt M."/>
            <person name="Lee J.K."/>
            <person name="Kim J.M."/>
            <person name="Choi D.G."/>
        </authorList>
    </citation>
    <scope>NUCLEOTIDE SEQUENCE</scope>
    <source>
        <strain evidence="5">KJ10-1</strain>
    </source>
</reference>
<dbReference type="InterPro" id="IPR029787">
    <property type="entry name" value="Nucleotide_cyclase"/>
</dbReference>
<comment type="catalytic activity">
    <reaction evidence="2">
        <text>2 GTP = 3',3'-c-di-GMP + 2 diphosphate</text>
        <dbReference type="Rhea" id="RHEA:24898"/>
        <dbReference type="ChEBI" id="CHEBI:33019"/>
        <dbReference type="ChEBI" id="CHEBI:37565"/>
        <dbReference type="ChEBI" id="CHEBI:58805"/>
        <dbReference type="EC" id="2.7.7.65"/>
    </reaction>
</comment>
<accession>A0ABT2P3S9</accession>
<dbReference type="InterPro" id="IPR050469">
    <property type="entry name" value="Diguanylate_Cyclase"/>
</dbReference>
<dbReference type="InterPro" id="IPR011990">
    <property type="entry name" value="TPR-like_helical_dom_sf"/>
</dbReference>